<reference evidence="2" key="2">
    <citation type="submission" date="2020-03" db="EMBL/GenBank/DDBJ databases">
        <title>The second near-complete assembly of the hexaploid bread wheat (Triticum aestivum) genome.</title>
        <authorList>
            <person name="Zimin A.V."/>
            <person name="Puiu D."/>
            <person name="Shumante A."/>
            <person name="Alonge M."/>
            <person name="Salzberg S.L."/>
        </authorList>
    </citation>
    <scope>NUCLEOTIDE SEQUENCE</scope>
    <source>
        <tissue evidence="2">Leaf</tissue>
    </source>
</reference>
<sequence length="76" mass="8224">AASPARAAYTAARSRPCASAAATAPSITSPRPPPRLLGILTHFKRLVAVETQEMYDARRHADELRRAPRPPLVVSH</sequence>
<feature type="non-terminal residue" evidence="2">
    <location>
        <position position="76"/>
    </location>
</feature>
<proteinExistence type="predicted"/>
<organism evidence="2">
    <name type="scientific">Triticum aestivum</name>
    <name type="common">Wheat</name>
    <dbReference type="NCBI Taxonomy" id="4565"/>
    <lineage>
        <taxon>Eukaryota</taxon>
        <taxon>Viridiplantae</taxon>
        <taxon>Streptophyta</taxon>
        <taxon>Embryophyta</taxon>
        <taxon>Tracheophyta</taxon>
        <taxon>Spermatophyta</taxon>
        <taxon>Magnoliopsida</taxon>
        <taxon>Liliopsida</taxon>
        <taxon>Poales</taxon>
        <taxon>Poaceae</taxon>
        <taxon>BOP clade</taxon>
        <taxon>Pooideae</taxon>
        <taxon>Triticodae</taxon>
        <taxon>Triticeae</taxon>
        <taxon>Triticinae</taxon>
        <taxon>Triticum</taxon>
    </lineage>
</organism>
<reference evidence="2" key="1">
    <citation type="journal article" date="2017" name="Gigascience">
        <title>The first near-complete assembly of the hexaploid bread wheat genome, Triticum aestivum.</title>
        <authorList>
            <person name="Zimin A.V."/>
            <person name="Puiu D."/>
            <person name="Hall R."/>
            <person name="Kingan S."/>
            <person name="Clavijo B.J."/>
            <person name="Salzberg S.L."/>
        </authorList>
    </citation>
    <scope>NUCLEOTIDE SEQUENCE</scope>
    <source>
        <tissue evidence="2">Leaf</tissue>
    </source>
</reference>
<gene>
    <name evidence="2" type="ORF">CFC21_092914</name>
</gene>
<dbReference type="OrthoDB" id="509901at2759"/>
<dbReference type="AlphaFoldDB" id="A0A9R1LJT1"/>
<evidence type="ECO:0000313" key="2">
    <source>
        <dbReference type="EMBL" id="KAF7090096.1"/>
    </source>
</evidence>
<name>A0A9R1LJT1_WHEAT</name>
<feature type="region of interest" description="Disordered" evidence="1">
    <location>
        <begin position="1"/>
        <end position="33"/>
    </location>
</feature>
<accession>A0A9R1LJT1</accession>
<evidence type="ECO:0000256" key="1">
    <source>
        <dbReference type="SAM" id="MobiDB-lite"/>
    </source>
</evidence>
<comment type="caution">
    <text evidence="2">The sequence shown here is derived from an EMBL/GenBank/DDBJ whole genome shotgun (WGS) entry which is preliminary data.</text>
</comment>
<feature type="non-terminal residue" evidence="2">
    <location>
        <position position="1"/>
    </location>
</feature>
<protein>
    <submittedName>
        <fullName evidence="2">Uncharacterized protein</fullName>
    </submittedName>
</protein>
<feature type="compositionally biased region" description="Low complexity" evidence="1">
    <location>
        <begin position="1"/>
        <end position="29"/>
    </location>
</feature>
<dbReference type="Proteomes" id="UP000815260">
    <property type="component" value="Chromosome 6D"/>
</dbReference>
<dbReference type="EMBL" id="CM022228">
    <property type="protein sequence ID" value="KAF7090096.1"/>
    <property type="molecule type" value="Genomic_DNA"/>
</dbReference>